<dbReference type="RefSeq" id="WP_233730215.1">
    <property type="nucleotide sequence ID" value="NZ_JAJVCN010000003.1"/>
</dbReference>
<sequence>MSDEDRSYTWLDTLPPEALALLVAWFDQAPEVFRKRCEAIADEFGNGNPQLVLWLAAVDRALFALGYSEAVLPMGLTVELFQLGASPMTIIRLIDDMVKAVQAEIRDEEG</sequence>
<name>A0ABS8ZLV5_9PSEU</name>
<evidence type="ECO:0000313" key="1">
    <source>
        <dbReference type="EMBL" id="MCE7008744.1"/>
    </source>
</evidence>
<organism evidence="1 2">
    <name type="scientific">Kibdelosporangium philippinense</name>
    <dbReference type="NCBI Taxonomy" id="211113"/>
    <lineage>
        <taxon>Bacteria</taxon>
        <taxon>Bacillati</taxon>
        <taxon>Actinomycetota</taxon>
        <taxon>Actinomycetes</taxon>
        <taxon>Pseudonocardiales</taxon>
        <taxon>Pseudonocardiaceae</taxon>
        <taxon>Kibdelosporangium</taxon>
    </lineage>
</organism>
<proteinExistence type="predicted"/>
<protein>
    <submittedName>
        <fullName evidence="1">Uncharacterized protein</fullName>
    </submittedName>
</protein>
<gene>
    <name evidence="1" type="ORF">LWC34_38925</name>
</gene>
<dbReference type="Proteomes" id="UP001521150">
    <property type="component" value="Unassembled WGS sequence"/>
</dbReference>
<keyword evidence="2" id="KW-1185">Reference proteome</keyword>
<reference evidence="1 2" key="1">
    <citation type="submission" date="2021-12" db="EMBL/GenBank/DDBJ databases">
        <title>Genome sequence of Kibdelosporangium philippinense ATCC 49844.</title>
        <authorList>
            <person name="Fedorov E.A."/>
            <person name="Omeragic M."/>
            <person name="Shalygina K.F."/>
            <person name="Maclea K.S."/>
        </authorList>
    </citation>
    <scope>NUCLEOTIDE SEQUENCE [LARGE SCALE GENOMIC DNA]</scope>
    <source>
        <strain evidence="1 2">ATCC 49844</strain>
    </source>
</reference>
<accession>A0ABS8ZLV5</accession>
<evidence type="ECO:0000313" key="2">
    <source>
        <dbReference type="Proteomes" id="UP001521150"/>
    </source>
</evidence>
<dbReference type="EMBL" id="JAJVCN010000003">
    <property type="protein sequence ID" value="MCE7008744.1"/>
    <property type="molecule type" value="Genomic_DNA"/>
</dbReference>
<comment type="caution">
    <text evidence="1">The sequence shown here is derived from an EMBL/GenBank/DDBJ whole genome shotgun (WGS) entry which is preliminary data.</text>
</comment>